<name>A0A1C3EN76_9PLAN</name>
<organism evidence="1 2">
    <name type="scientific">Planctopirus hydrillae</name>
    <dbReference type="NCBI Taxonomy" id="1841610"/>
    <lineage>
        <taxon>Bacteria</taxon>
        <taxon>Pseudomonadati</taxon>
        <taxon>Planctomycetota</taxon>
        <taxon>Planctomycetia</taxon>
        <taxon>Planctomycetales</taxon>
        <taxon>Planctomycetaceae</taxon>
        <taxon>Planctopirus</taxon>
    </lineage>
</organism>
<keyword evidence="2" id="KW-1185">Reference proteome</keyword>
<dbReference type="OrthoDB" id="208334at2"/>
<proteinExistence type="predicted"/>
<comment type="caution">
    <text evidence="1">The sequence shown here is derived from an EMBL/GenBank/DDBJ whole genome shotgun (WGS) entry which is preliminary data.</text>
</comment>
<accession>A0A1C3EN76</accession>
<reference evidence="1 2" key="1">
    <citation type="submission" date="2016-05" db="EMBL/GenBank/DDBJ databases">
        <title>Genomic and physiological characterization of Planctopirus sp. isolated from fresh water lake.</title>
        <authorList>
            <person name="Subhash Y."/>
            <person name="Ramana C."/>
        </authorList>
    </citation>
    <scope>NUCLEOTIDE SEQUENCE [LARGE SCALE GENOMIC DNA]</scope>
    <source>
        <strain evidence="1 2">JC280</strain>
    </source>
</reference>
<evidence type="ECO:0008006" key="3">
    <source>
        <dbReference type="Google" id="ProtNLM"/>
    </source>
</evidence>
<dbReference type="AlphaFoldDB" id="A0A1C3EN76"/>
<protein>
    <recommendedName>
        <fullName evidence="3">Cytochrome c domain-containing protein</fullName>
    </recommendedName>
</protein>
<gene>
    <name evidence="1" type="ORF">A6X21_02990</name>
</gene>
<sequence length="481" mass="53163">MSVSVGFLFLPARQRTLPRNRIMSLLSFVAMLVLPSISVFAVDRPSSTNKLEAAGNTASIANKTSRLSEGADLQDPFAALTYLLFTDKLIPVEIGTVVPAPAGTEIVVDPKRPWYFGKREGTSADERVFDGDVRVSPLLKWNKDNTGKLQFIANEVRASLADPQRRPKPLRQLSLQWDLLSVWWRLEQTEGTPPEVLLELARLITDLAQPAQTLNSLPDGYEQAKAQFAGSKMVGYQTPWFSPDEILAEQDGWQQIARRSSKLFVAPHSLRASRIYMKALDPAGTSADTEAFLKAWATSGTTRDWQPDRQVQTAMVLSLMGITPDLQAVATPVIDEIRFRVVHAPQDQVAPLETTSRDGSTIWLYYLSRSGTQQAGQPTYRFVSGDEQALFPEYGTSKQTTFAAQCTLCHRLENSGKQAPGGIRSLSSYAGGKTTSDRLHRFRLAETEMSVVTARLKDRLAAGAKPLPLAEFDYKKTTNGL</sequence>
<dbReference type="Proteomes" id="UP000094828">
    <property type="component" value="Unassembled WGS sequence"/>
</dbReference>
<evidence type="ECO:0000313" key="2">
    <source>
        <dbReference type="Proteomes" id="UP000094828"/>
    </source>
</evidence>
<dbReference type="RefSeq" id="WP_068846131.1">
    <property type="nucleotide sequence ID" value="NZ_LYDR01000039.1"/>
</dbReference>
<dbReference type="EMBL" id="LYDR01000039">
    <property type="protein sequence ID" value="ODA34659.1"/>
    <property type="molecule type" value="Genomic_DNA"/>
</dbReference>
<dbReference type="STRING" id="1841610.A6X21_02990"/>
<evidence type="ECO:0000313" key="1">
    <source>
        <dbReference type="EMBL" id="ODA34659.1"/>
    </source>
</evidence>